<dbReference type="KEGG" id="nyu:D7D52_02720"/>
<dbReference type="OrthoDB" id="4559018at2"/>
<organism evidence="1 2">
    <name type="scientific">Nocardia yunnanensis</name>
    <dbReference type="NCBI Taxonomy" id="2382165"/>
    <lineage>
        <taxon>Bacteria</taxon>
        <taxon>Bacillati</taxon>
        <taxon>Actinomycetota</taxon>
        <taxon>Actinomycetes</taxon>
        <taxon>Mycobacteriales</taxon>
        <taxon>Nocardiaceae</taxon>
        <taxon>Nocardia</taxon>
    </lineage>
</organism>
<dbReference type="EMBL" id="CP032568">
    <property type="protein sequence ID" value="AYF72959.1"/>
    <property type="molecule type" value="Genomic_DNA"/>
</dbReference>
<accession>A0A386Z8Z9</accession>
<evidence type="ECO:0000313" key="2">
    <source>
        <dbReference type="Proteomes" id="UP000267164"/>
    </source>
</evidence>
<evidence type="ECO:0008006" key="3">
    <source>
        <dbReference type="Google" id="ProtNLM"/>
    </source>
</evidence>
<gene>
    <name evidence="1" type="ORF">D7D52_02720</name>
</gene>
<dbReference type="AlphaFoldDB" id="A0A386Z8Z9"/>
<keyword evidence="2" id="KW-1185">Reference proteome</keyword>
<proteinExistence type="predicted"/>
<dbReference type="Proteomes" id="UP000267164">
    <property type="component" value="Chromosome"/>
</dbReference>
<sequence>MSNYVIGFLRPDVSGAAWSEDESRIHALATERGWSVILVYYGEPDRPDGALINRLMNLAYGEHADAVIAPSTDHFEPGEIAALVKIADVICADTGTGHTLPATTSTPNRPGRLMINWQ</sequence>
<evidence type="ECO:0000313" key="1">
    <source>
        <dbReference type="EMBL" id="AYF72959.1"/>
    </source>
</evidence>
<name>A0A386Z8Z9_9NOCA</name>
<dbReference type="RefSeq" id="WP_120734902.1">
    <property type="nucleotide sequence ID" value="NZ_CP032568.1"/>
</dbReference>
<protein>
    <recommendedName>
        <fullName evidence="3">Resolvase/invertase-type recombinase catalytic domain-containing protein</fullName>
    </recommendedName>
</protein>
<reference evidence="1 2" key="1">
    <citation type="submission" date="2018-09" db="EMBL/GenBank/DDBJ databases">
        <title>Nocardia yunnanensis sp. nov., an actinomycete isolated from a soil sample.</title>
        <authorList>
            <person name="Zhang J."/>
        </authorList>
    </citation>
    <scope>NUCLEOTIDE SEQUENCE [LARGE SCALE GENOMIC DNA]</scope>
    <source>
        <strain evidence="1 2">CFHS0054</strain>
    </source>
</reference>